<evidence type="ECO:0000256" key="1">
    <source>
        <dbReference type="ARBA" id="ARBA00001933"/>
    </source>
</evidence>
<organism evidence="6 7">
    <name type="scientific">Echinicola arenosa</name>
    <dbReference type="NCBI Taxonomy" id="2774144"/>
    <lineage>
        <taxon>Bacteria</taxon>
        <taxon>Pseudomonadati</taxon>
        <taxon>Bacteroidota</taxon>
        <taxon>Cytophagia</taxon>
        <taxon>Cytophagales</taxon>
        <taxon>Cyclobacteriaceae</taxon>
        <taxon>Echinicola</taxon>
    </lineage>
</organism>
<dbReference type="Gene3D" id="3.90.1150.10">
    <property type="entry name" value="Aspartate Aminotransferase, domain 1"/>
    <property type="match status" value="1"/>
</dbReference>
<name>A0ABR9ASN2_9BACT</name>
<dbReference type="InterPro" id="IPR015424">
    <property type="entry name" value="PyrdxlP-dep_Trfase"/>
</dbReference>
<proteinExistence type="inferred from homology"/>
<dbReference type="PANTHER" id="PTHR11986:SF79">
    <property type="entry name" value="ACETYLORNITHINE AMINOTRANSFERASE, MITOCHONDRIAL"/>
    <property type="match status" value="1"/>
</dbReference>
<keyword evidence="2 6" id="KW-0032">Aminotransferase</keyword>
<evidence type="ECO:0000256" key="3">
    <source>
        <dbReference type="ARBA" id="ARBA00022679"/>
    </source>
</evidence>
<accession>A0ABR9ASN2</accession>
<keyword evidence="4 5" id="KW-0663">Pyridoxal phosphate</keyword>
<dbReference type="InterPro" id="IPR015421">
    <property type="entry name" value="PyrdxlP-dep_Trfase_major"/>
</dbReference>
<comment type="similarity">
    <text evidence="5">Belongs to the class-III pyridoxal-phosphate-dependent aminotransferase family.</text>
</comment>
<evidence type="ECO:0000256" key="5">
    <source>
        <dbReference type="RuleBase" id="RU003560"/>
    </source>
</evidence>
<dbReference type="InterPro" id="IPR049704">
    <property type="entry name" value="Aminotrans_3_PPA_site"/>
</dbReference>
<dbReference type="PIRSF" id="PIRSF000521">
    <property type="entry name" value="Transaminase_4ab_Lys_Orn"/>
    <property type="match status" value="1"/>
</dbReference>
<comment type="cofactor">
    <cofactor evidence="1">
        <name>pyridoxal 5'-phosphate</name>
        <dbReference type="ChEBI" id="CHEBI:597326"/>
    </cofactor>
</comment>
<evidence type="ECO:0000313" key="7">
    <source>
        <dbReference type="Proteomes" id="UP000647133"/>
    </source>
</evidence>
<dbReference type="SUPFAM" id="SSF53383">
    <property type="entry name" value="PLP-dependent transferases"/>
    <property type="match status" value="1"/>
</dbReference>
<evidence type="ECO:0000256" key="2">
    <source>
        <dbReference type="ARBA" id="ARBA00022576"/>
    </source>
</evidence>
<dbReference type="RefSeq" id="WP_192011494.1">
    <property type="nucleotide sequence ID" value="NZ_JACYTQ010000007.1"/>
</dbReference>
<keyword evidence="7" id="KW-1185">Reference proteome</keyword>
<dbReference type="Proteomes" id="UP000647133">
    <property type="component" value="Unassembled WGS sequence"/>
</dbReference>
<dbReference type="InterPro" id="IPR005814">
    <property type="entry name" value="Aminotrans_3"/>
</dbReference>
<dbReference type="InterPro" id="IPR015422">
    <property type="entry name" value="PyrdxlP-dep_Trfase_small"/>
</dbReference>
<dbReference type="Gene3D" id="3.40.640.10">
    <property type="entry name" value="Type I PLP-dependent aspartate aminotransferase-like (Major domain)"/>
    <property type="match status" value="1"/>
</dbReference>
<dbReference type="GO" id="GO:0008483">
    <property type="term" value="F:transaminase activity"/>
    <property type="evidence" value="ECO:0007669"/>
    <property type="project" value="UniProtKB-KW"/>
</dbReference>
<protein>
    <submittedName>
        <fullName evidence="6">Aspartate aminotransferase family protein</fullName>
    </submittedName>
</protein>
<dbReference type="PANTHER" id="PTHR11986">
    <property type="entry name" value="AMINOTRANSFERASE CLASS III"/>
    <property type="match status" value="1"/>
</dbReference>
<dbReference type="CDD" id="cd00610">
    <property type="entry name" value="OAT_like"/>
    <property type="match status" value="1"/>
</dbReference>
<dbReference type="EMBL" id="JACYTQ010000007">
    <property type="protein sequence ID" value="MBD8490624.1"/>
    <property type="molecule type" value="Genomic_DNA"/>
</dbReference>
<comment type="caution">
    <text evidence="6">The sequence shown here is derived from an EMBL/GenBank/DDBJ whole genome shotgun (WGS) entry which is preliminary data.</text>
</comment>
<sequence>MNNRQLFLSHLAQTTDFPLLIEIEKAEGVYMYGPKGEKYMDLISGIGVSNVGHRHPKVVKAIQDQLDKYMHLMVYGEYVQSPQAQLAKALVSTLPERLDNVYLVNSGSEAVEGALKLAKRYTGRREIISCVNAYHGSSHGALSVGGNEIFKRGYRPLLPGITNVPFGEMEALEQITEETAAFIIETVQGEGGIRVASKEFFQALRHKCDETGTLLILDEIQAGFGRTGKFWAFEHYGIEPDILVCAKGMGGGMPIGAFIAAQPVMAVFKNNPLLGHITTFGGHPVSSAASLATIQVLKEEKLIEQVAAKAELFKKLLKHDKIKGIRNKGLMMAVEFESFEVLKPIIDRAIELGIITDWFLFCEDSMRIAPPLTITEEEIQKACMVILQAIEENS</sequence>
<keyword evidence="3" id="KW-0808">Transferase</keyword>
<dbReference type="PROSITE" id="PS00600">
    <property type="entry name" value="AA_TRANSFER_CLASS_3"/>
    <property type="match status" value="1"/>
</dbReference>
<dbReference type="Pfam" id="PF00202">
    <property type="entry name" value="Aminotran_3"/>
    <property type="match status" value="1"/>
</dbReference>
<dbReference type="InterPro" id="IPR050103">
    <property type="entry name" value="Class-III_PLP-dep_AT"/>
</dbReference>
<evidence type="ECO:0000313" key="6">
    <source>
        <dbReference type="EMBL" id="MBD8490624.1"/>
    </source>
</evidence>
<gene>
    <name evidence="6" type="ORF">IFO69_17860</name>
</gene>
<evidence type="ECO:0000256" key="4">
    <source>
        <dbReference type="ARBA" id="ARBA00022898"/>
    </source>
</evidence>
<reference evidence="6 7" key="1">
    <citation type="submission" date="2020-09" db="EMBL/GenBank/DDBJ databases">
        <title>Echinicola sp. CAU 1574 isolated from sand of Sido Beach.</title>
        <authorList>
            <person name="Kim W."/>
        </authorList>
    </citation>
    <scope>NUCLEOTIDE SEQUENCE [LARGE SCALE GENOMIC DNA]</scope>
    <source>
        <strain evidence="6 7">CAU 1574</strain>
    </source>
</reference>